<dbReference type="AlphaFoldDB" id="A0A1Y2DM21"/>
<organism evidence="2 3">
    <name type="scientific">Pseudomassariella vexata</name>
    <dbReference type="NCBI Taxonomy" id="1141098"/>
    <lineage>
        <taxon>Eukaryota</taxon>
        <taxon>Fungi</taxon>
        <taxon>Dikarya</taxon>
        <taxon>Ascomycota</taxon>
        <taxon>Pezizomycotina</taxon>
        <taxon>Sordariomycetes</taxon>
        <taxon>Xylariomycetidae</taxon>
        <taxon>Amphisphaeriales</taxon>
        <taxon>Pseudomassariaceae</taxon>
        <taxon>Pseudomassariella</taxon>
    </lineage>
</organism>
<feature type="region of interest" description="Disordered" evidence="1">
    <location>
        <begin position="1"/>
        <end position="21"/>
    </location>
</feature>
<dbReference type="Proteomes" id="UP000193689">
    <property type="component" value="Unassembled WGS sequence"/>
</dbReference>
<comment type="caution">
    <text evidence="2">The sequence shown here is derived from an EMBL/GenBank/DDBJ whole genome shotgun (WGS) entry which is preliminary data.</text>
</comment>
<protein>
    <submittedName>
        <fullName evidence="2">Uncharacterized protein</fullName>
    </submittedName>
</protein>
<dbReference type="EMBL" id="MCFJ01000012">
    <property type="protein sequence ID" value="ORY60271.1"/>
    <property type="molecule type" value="Genomic_DNA"/>
</dbReference>
<evidence type="ECO:0000313" key="3">
    <source>
        <dbReference type="Proteomes" id="UP000193689"/>
    </source>
</evidence>
<accession>A0A1Y2DM21</accession>
<name>A0A1Y2DM21_9PEZI</name>
<evidence type="ECO:0000313" key="2">
    <source>
        <dbReference type="EMBL" id="ORY60271.1"/>
    </source>
</evidence>
<evidence type="ECO:0000256" key="1">
    <source>
        <dbReference type="SAM" id="MobiDB-lite"/>
    </source>
</evidence>
<dbReference type="RefSeq" id="XP_040712705.1">
    <property type="nucleotide sequence ID" value="XM_040858695.1"/>
</dbReference>
<proteinExistence type="predicted"/>
<reference evidence="2 3" key="1">
    <citation type="submission" date="2016-07" db="EMBL/GenBank/DDBJ databases">
        <title>Pervasive Adenine N6-methylation of Active Genes in Fungi.</title>
        <authorList>
            <consortium name="DOE Joint Genome Institute"/>
            <person name="Mondo S.J."/>
            <person name="Dannebaum R.O."/>
            <person name="Kuo R.C."/>
            <person name="Labutti K."/>
            <person name="Haridas S."/>
            <person name="Kuo A."/>
            <person name="Salamov A."/>
            <person name="Ahrendt S.R."/>
            <person name="Lipzen A."/>
            <person name="Sullivan W."/>
            <person name="Andreopoulos W.B."/>
            <person name="Clum A."/>
            <person name="Lindquist E."/>
            <person name="Daum C."/>
            <person name="Ramamoorthy G.K."/>
            <person name="Gryganskyi A."/>
            <person name="Culley D."/>
            <person name="Magnuson J.K."/>
            <person name="James T.Y."/>
            <person name="O'Malley M.A."/>
            <person name="Stajich J.E."/>
            <person name="Spatafora J.W."/>
            <person name="Visel A."/>
            <person name="Grigoriev I.V."/>
        </authorList>
    </citation>
    <scope>NUCLEOTIDE SEQUENCE [LARGE SCALE GENOMIC DNA]</scope>
    <source>
        <strain evidence="2 3">CBS 129021</strain>
    </source>
</reference>
<dbReference type="InParanoid" id="A0A1Y2DM21"/>
<sequence>MTSAPASSSISRSERTAGKRKAPLESIKSCFSLAAVNPQDQSIANSHIASFNSTRFHQLLVRWVVIGNRPFTEVEDANLRAICNLFYDTPFNGHFHYNKPTWTSWPLRRLLISPDFTNPSILEIAVILPLQLTTTTESTATNTLLDVLVTIRWVRIYVTLLATSITAG</sequence>
<dbReference type="GeneID" id="63774907"/>
<gene>
    <name evidence="2" type="ORF">BCR38DRAFT_412448</name>
</gene>
<feature type="compositionally biased region" description="Low complexity" evidence="1">
    <location>
        <begin position="1"/>
        <end position="11"/>
    </location>
</feature>
<keyword evidence="3" id="KW-1185">Reference proteome</keyword>